<dbReference type="Pfam" id="PF14403">
    <property type="entry name" value="CP_ATPgrasp_2"/>
    <property type="match status" value="1"/>
</dbReference>
<name>A0A1D8P5B5_9FLAO</name>
<dbReference type="KEGG" id="lul:LPB138_03355"/>
<proteinExistence type="predicted"/>
<dbReference type="OrthoDB" id="9803842at2"/>
<reference evidence="2 3" key="1">
    <citation type="submission" date="2016-10" db="EMBL/GenBank/DDBJ databases">
        <title>Lutibacter sp. LPB0138, isolated from marine gastropod.</title>
        <authorList>
            <person name="Kim E."/>
            <person name="Yi H."/>
        </authorList>
    </citation>
    <scope>NUCLEOTIDE SEQUENCE [LARGE SCALE GENOMIC DNA]</scope>
    <source>
        <strain evidence="2 3">LPB0138</strain>
    </source>
</reference>
<dbReference type="PANTHER" id="PTHR34595">
    <property type="entry name" value="BLR5612 PROTEIN"/>
    <property type="match status" value="1"/>
</dbReference>
<evidence type="ECO:0000313" key="2">
    <source>
        <dbReference type="EMBL" id="AOW19778.1"/>
    </source>
</evidence>
<evidence type="ECO:0000313" key="3">
    <source>
        <dbReference type="Proteomes" id="UP000176050"/>
    </source>
</evidence>
<organism evidence="2 3">
    <name type="scientific">Urechidicola croceus</name>
    <dbReference type="NCBI Taxonomy" id="1850246"/>
    <lineage>
        <taxon>Bacteria</taxon>
        <taxon>Pseudomonadati</taxon>
        <taxon>Bacteroidota</taxon>
        <taxon>Flavobacteriia</taxon>
        <taxon>Flavobacteriales</taxon>
        <taxon>Flavobacteriaceae</taxon>
        <taxon>Urechidicola</taxon>
    </lineage>
</organism>
<feature type="domain" description="Circularly permuted ATP-grasp type 2" evidence="1">
    <location>
        <begin position="86"/>
        <end position="464"/>
    </location>
</feature>
<dbReference type="Gene3D" id="3.40.50.11290">
    <property type="match status" value="1"/>
</dbReference>
<dbReference type="InterPro" id="IPR051680">
    <property type="entry name" value="ATP-dep_Glu-Cys_Ligase-2"/>
</dbReference>
<evidence type="ECO:0000259" key="1">
    <source>
        <dbReference type="Pfam" id="PF14403"/>
    </source>
</evidence>
<dbReference type="SUPFAM" id="SSF56059">
    <property type="entry name" value="Glutathione synthetase ATP-binding domain-like"/>
    <property type="match status" value="1"/>
</dbReference>
<dbReference type="Gene3D" id="3.30.1490.270">
    <property type="match status" value="1"/>
</dbReference>
<keyword evidence="3" id="KW-1185">Reference proteome</keyword>
<dbReference type="InterPro" id="IPR016450">
    <property type="entry name" value="UCP005522"/>
</dbReference>
<dbReference type="PIRSF" id="PIRSF005522">
    <property type="entry name" value="UCP005522"/>
    <property type="match status" value="1"/>
</dbReference>
<accession>A0A1D8P5B5</accession>
<dbReference type="AlphaFoldDB" id="A0A1D8P5B5"/>
<sequence length="488" mass="55543">MKKPTSLPLFSTYEYDSRFYDELFEKNKEIRDIYKTLFNLFGTYSVNEFDRLNEQAKASFFNLGITFQVYGENEVEEKIFPFDLFPRIIGSKDWEVIEKGVLQRSKALNLFLWDLYHDQKIIKQGIVPLDLISSSDNFLSKMKGINPAGRIYNHISGTDLIKHSDGSYYVLEDNIRCPSGVSYVIGNRKAVKHALFGVFNQYNAHSVMDYGSHLLETMESVKPKGVDNPVCVIITPGVYNSAYYEHSFLAKQMGVMLVEGRDLFVKNGFVYMRTIYGPEKVDVIYRRIDDIFIDPLVFNPDSLLGVPGLFSVYKKGNVTLVNAPGTGVADDKAIYTYMPEIIKYYLDEDPILNNVHTYHCSRKKELDYVLKNIDKLVVKPVDESGGYGISIGNRLSKIEIEKVKETIKAAPRKYIAQPIMSLSTHPTYIEENDSFESRHVDLRTFTLLGKDKEFVLKGGLTRVALKKGNLVVNSSQGGGSKDTWVLKK</sequence>
<dbReference type="InterPro" id="IPR025841">
    <property type="entry name" value="CP_ATPgrasp_2"/>
</dbReference>
<dbReference type="RefSeq" id="WP_070235894.1">
    <property type="nucleotide sequence ID" value="NZ_CP017478.1"/>
</dbReference>
<dbReference type="Proteomes" id="UP000176050">
    <property type="component" value="Chromosome"/>
</dbReference>
<dbReference type="STRING" id="1850246.LPB138_03355"/>
<protein>
    <recommendedName>
        <fullName evidence="1">Circularly permuted ATP-grasp type 2 domain-containing protein</fullName>
    </recommendedName>
</protein>
<gene>
    <name evidence="2" type="ORF">LPB138_03355</name>
</gene>
<dbReference type="PANTHER" id="PTHR34595:SF7">
    <property type="entry name" value="SLL1039 PROTEIN"/>
    <property type="match status" value="1"/>
</dbReference>
<dbReference type="EMBL" id="CP017478">
    <property type="protein sequence ID" value="AOW19778.1"/>
    <property type="molecule type" value="Genomic_DNA"/>
</dbReference>